<name>A0A916WBG2_9HYPH</name>
<feature type="domain" description="AB hydrolase-1" evidence="2">
    <location>
        <begin position="22"/>
        <end position="249"/>
    </location>
</feature>
<dbReference type="InterPro" id="IPR050266">
    <property type="entry name" value="AB_hydrolase_sf"/>
</dbReference>
<evidence type="ECO:0000259" key="2">
    <source>
        <dbReference type="Pfam" id="PF12697"/>
    </source>
</evidence>
<proteinExistence type="predicted"/>
<dbReference type="InterPro" id="IPR000073">
    <property type="entry name" value="AB_hydrolase_1"/>
</dbReference>
<protein>
    <submittedName>
        <fullName evidence="3">Hydrolase</fullName>
    </submittedName>
</protein>
<comment type="caution">
    <text evidence="3">The sequence shown here is derived from an EMBL/GenBank/DDBJ whole genome shotgun (WGS) entry which is preliminary data.</text>
</comment>
<keyword evidence="1 3" id="KW-0378">Hydrolase</keyword>
<dbReference type="EMBL" id="BMHH01000002">
    <property type="protein sequence ID" value="GGA83101.1"/>
    <property type="molecule type" value="Genomic_DNA"/>
</dbReference>
<dbReference type="GO" id="GO:0016787">
    <property type="term" value="F:hydrolase activity"/>
    <property type="evidence" value="ECO:0007669"/>
    <property type="project" value="UniProtKB-KW"/>
</dbReference>
<dbReference type="InterPro" id="IPR029058">
    <property type="entry name" value="AB_hydrolase_fold"/>
</dbReference>
<evidence type="ECO:0000256" key="1">
    <source>
        <dbReference type="ARBA" id="ARBA00022801"/>
    </source>
</evidence>
<sequence>MNIASNGISLHVEEQGKGELALVFLHYWGGSSRTWKYVTAELAPSFHTIAIDHRGWGQSEAPSAGYALADMASDVEGVIAALDLRRYVLVGHSMGGKVAQLMASRRPAGLAGLVLVAPSPPTPMALPAEAREAMAGAYESRATVEATIDNVLTAKPLSSEIREQVIADSLKGAPAAKLAWPRDTSQEDITEQVGKIDVPTVVIAGELDKVDTPDVLRAELLSRLPGAAMHVLAGTGHLSMLESPREVATLIQRFCGRLRH</sequence>
<dbReference type="PANTHER" id="PTHR43798">
    <property type="entry name" value="MONOACYLGLYCEROL LIPASE"/>
    <property type="match status" value="1"/>
</dbReference>
<reference evidence="3" key="2">
    <citation type="submission" date="2020-09" db="EMBL/GenBank/DDBJ databases">
        <authorList>
            <person name="Sun Q."/>
            <person name="Zhou Y."/>
        </authorList>
    </citation>
    <scope>NUCLEOTIDE SEQUENCE</scope>
    <source>
        <strain evidence="3">CGMCC 1.15082</strain>
    </source>
</reference>
<dbReference type="Proteomes" id="UP000646478">
    <property type="component" value="Unassembled WGS sequence"/>
</dbReference>
<dbReference type="Pfam" id="PF12697">
    <property type="entry name" value="Abhydrolase_6"/>
    <property type="match status" value="1"/>
</dbReference>
<organism evidence="3 4">
    <name type="scientific">Brucella endophytica</name>
    <dbReference type="NCBI Taxonomy" id="1963359"/>
    <lineage>
        <taxon>Bacteria</taxon>
        <taxon>Pseudomonadati</taxon>
        <taxon>Pseudomonadota</taxon>
        <taxon>Alphaproteobacteria</taxon>
        <taxon>Hyphomicrobiales</taxon>
        <taxon>Brucellaceae</taxon>
        <taxon>Brucella/Ochrobactrum group</taxon>
        <taxon>Brucella</taxon>
    </lineage>
</organism>
<dbReference type="GO" id="GO:0016020">
    <property type="term" value="C:membrane"/>
    <property type="evidence" value="ECO:0007669"/>
    <property type="project" value="TreeGrafter"/>
</dbReference>
<accession>A0A916WBG2</accession>
<dbReference type="Gene3D" id="3.40.50.1820">
    <property type="entry name" value="alpha/beta hydrolase"/>
    <property type="match status" value="1"/>
</dbReference>
<dbReference type="PRINTS" id="PR00111">
    <property type="entry name" value="ABHYDROLASE"/>
</dbReference>
<evidence type="ECO:0000313" key="3">
    <source>
        <dbReference type="EMBL" id="GGA83101.1"/>
    </source>
</evidence>
<dbReference type="AlphaFoldDB" id="A0A916WBG2"/>
<keyword evidence="4" id="KW-1185">Reference proteome</keyword>
<dbReference type="PANTHER" id="PTHR43798:SF31">
    <property type="entry name" value="AB HYDROLASE SUPERFAMILY PROTEIN YCLE"/>
    <property type="match status" value="1"/>
</dbReference>
<reference evidence="3" key="1">
    <citation type="journal article" date="2014" name="Int. J. Syst. Evol. Microbiol.">
        <title>Complete genome sequence of Corynebacterium casei LMG S-19264T (=DSM 44701T), isolated from a smear-ripened cheese.</title>
        <authorList>
            <consortium name="US DOE Joint Genome Institute (JGI-PGF)"/>
            <person name="Walter F."/>
            <person name="Albersmeier A."/>
            <person name="Kalinowski J."/>
            <person name="Ruckert C."/>
        </authorList>
    </citation>
    <scope>NUCLEOTIDE SEQUENCE</scope>
    <source>
        <strain evidence="3">CGMCC 1.15082</strain>
    </source>
</reference>
<evidence type="ECO:0000313" key="4">
    <source>
        <dbReference type="Proteomes" id="UP000646478"/>
    </source>
</evidence>
<gene>
    <name evidence="3" type="ORF">GCM10011491_08180</name>
</gene>
<dbReference type="SUPFAM" id="SSF53474">
    <property type="entry name" value="alpha/beta-Hydrolases"/>
    <property type="match status" value="1"/>
</dbReference>